<keyword evidence="2" id="KW-1185">Reference proteome</keyword>
<name>A0ABN2CKW3_9ACTN</name>
<dbReference type="RefSeq" id="WP_344183028.1">
    <property type="nucleotide sequence ID" value="NZ_BAAANC010000005.1"/>
</dbReference>
<evidence type="ECO:0000313" key="2">
    <source>
        <dbReference type="Proteomes" id="UP001500363"/>
    </source>
</evidence>
<accession>A0ABN2CKW3</accession>
<proteinExistence type="predicted"/>
<reference evidence="1 2" key="1">
    <citation type="journal article" date="2019" name="Int. J. Syst. Evol. Microbiol.">
        <title>The Global Catalogue of Microorganisms (GCM) 10K type strain sequencing project: providing services to taxonomists for standard genome sequencing and annotation.</title>
        <authorList>
            <consortium name="The Broad Institute Genomics Platform"/>
            <consortium name="The Broad Institute Genome Sequencing Center for Infectious Disease"/>
            <person name="Wu L."/>
            <person name="Ma J."/>
        </authorList>
    </citation>
    <scope>NUCLEOTIDE SEQUENCE [LARGE SCALE GENOMIC DNA]</scope>
    <source>
        <strain evidence="1 2">JCM 14303</strain>
    </source>
</reference>
<dbReference type="EMBL" id="BAAANC010000005">
    <property type="protein sequence ID" value="GAA1559327.1"/>
    <property type="molecule type" value="Genomic_DNA"/>
</dbReference>
<organism evidence="1 2">
    <name type="scientific">Kribbella lupini</name>
    <dbReference type="NCBI Taxonomy" id="291602"/>
    <lineage>
        <taxon>Bacteria</taxon>
        <taxon>Bacillati</taxon>
        <taxon>Actinomycetota</taxon>
        <taxon>Actinomycetes</taxon>
        <taxon>Propionibacteriales</taxon>
        <taxon>Kribbellaceae</taxon>
        <taxon>Kribbella</taxon>
    </lineage>
</organism>
<dbReference type="Proteomes" id="UP001500363">
    <property type="component" value="Unassembled WGS sequence"/>
</dbReference>
<gene>
    <name evidence="1" type="ORF">GCM10009741_75440</name>
</gene>
<comment type="caution">
    <text evidence="1">The sequence shown here is derived from an EMBL/GenBank/DDBJ whole genome shotgun (WGS) entry which is preliminary data.</text>
</comment>
<sequence length="56" mass="6057">MEMCQVAQRMVALLRIAERHPGPYGAGPDVDDAVLDAWFGLRSSVLPFVPADSATK</sequence>
<protein>
    <submittedName>
        <fullName evidence="1">Uncharacterized protein</fullName>
    </submittedName>
</protein>
<evidence type="ECO:0000313" key="1">
    <source>
        <dbReference type="EMBL" id="GAA1559327.1"/>
    </source>
</evidence>